<dbReference type="GeneID" id="65075466"/>
<dbReference type="RefSeq" id="WP_074594691.1">
    <property type="nucleotide sequence ID" value="NZ_FNJH01000003.1"/>
</dbReference>
<evidence type="ECO:0000313" key="2">
    <source>
        <dbReference type="Proteomes" id="UP000183042"/>
    </source>
</evidence>
<protein>
    <submittedName>
        <fullName evidence="1">Uncharacterized protein</fullName>
    </submittedName>
</protein>
<name>A0A1H0QQV6_9PSED</name>
<keyword evidence="2" id="KW-1185">Reference proteome</keyword>
<accession>A0A1H0QQV6</accession>
<organism evidence="1 2">
    <name type="scientific">Pseudomonas congelans</name>
    <dbReference type="NCBI Taxonomy" id="200452"/>
    <lineage>
        <taxon>Bacteria</taxon>
        <taxon>Pseudomonadati</taxon>
        <taxon>Pseudomonadota</taxon>
        <taxon>Gammaproteobacteria</taxon>
        <taxon>Pseudomonadales</taxon>
        <taxon>Pseudomonadaceae</taxon>
        <taxon>Pseudomonas</taxon>
    </lineage>
</organism>
<sequence length="181" mass="20496">MQWNLIFEHESVSALLGKLNHQEKTLLIACYLYRQVRLLRRFDNVYATDLSSLFSRSLDIALSGHRASVEAIERVVSSRIPDTEEYTEQEGAYAQNLVIALDYFLLFLLEVDEAKLQSCINMALQNLDLLNFEADEGYDEVKVTMGEIAVVSGLVADILSFRPSLDRGVDLLEGLVSEYKI</sequence>
<dbReference type="InterPro" id="IPR023381">
    <property type="entry name" value="YP001051499.1-like_dom_sf"/>
</dbReference>
<dbReference type="EMBL" id="FNJH01000003">
    <property type="protein sequence ID" value="SDP19086.1"/>
    <property type="molecule type" value="Genomic_DNA"/>
</dbReference>
<comment type="caution">
    <text evidence="1">The sequence shown here is derived from an EMBL/GenBank/DDBJ whole genome shotgun (WGS) entry which is preliminary data.</text>
</comment>
<evidence type="ECO:0000313" key="1">
    <source>
        <dbReference type="EMBL" id="SDP19086.1"/>
    </source>
</evidence>
<dbReference type="Proteomes" id="UP000183042">
    <property type="component" value="Unassembled WGS sequence"/>
</dbReference>
<dbReference type="Gene3D" id="1.20.1590.10">
    <property type="entry name" value="YP_001051499.1 domain like"/>
    <property type="match status" value="1"/>
</dbReference>
<reference evidence="1 2" key="1">
    <citation type="submission" date="2016-10" db="EMBL/GenBank/DDBJ databases">
        <authorList>
            <person name="Varghese N."/>
            <person name="Submissions S."/>
        </authorList>
    </citation>
    <scope>NUCLEOTIDE SEQUENCE [LARGE SCALE GENOMIC DNA]</scope>
    <source>
        <strain evidence="1 2">DSM 14939</strain>
    </source>
</reference>
<gene>
    <name evidence="1" type="ORF">SAMN05216596_10363</name>
</gene>
<proteinExistence type="predicted"/>